<evidence type="ECO:0000313" key="3">
    <source>
        <dbReference type="Proteomes" id="UP001054821"/>
    </source>
</evidence>
<comment type="caution">
    <text evidence="2">The sequence shown here is derived from an EMBL/GenBank/DDBJ whole genome shotgun (WGS) entry which is preliminary data.</text>
</comment>
<protein>
    <submittedName>
        <fullName evidence="2">Uncharacterized protein</fullName>
    </submittedName>
</protein>
<name>A0AAD4V469_PRUDU</name>
<accession>A0AAD4V469</accession>
<organism evidence="2 3">
    <name type="scientific">Prunus dulcis</name>
    <name type="common">Almond</name>
    <name type="synonym">Amygdalus dulcis</name>
    <dbReference type="NCBI Taxonomy" id="3755"/>
    <lineage>
        <taxon>Eukaryota</taxon>
        <taxon>Viridiplantae</taxon>
        <taxon>Streptophyta</taxon>
        <taxon>Embryophyta</taxon>
        <taxon>Tracheophyta</taxon>
        <taxon>Spermatophyta</taxon>
        <taxon>Magnoliopsida</taxon>
        <taxon>eudicotyledons</taxon>
        <taxon>Gunneridae</taxon>
        <taxon>Pentapetalae</taxon>
        <taxon>rosids</taxon>
        <taxon>fabids</taxon>
        <taxon>Rosales</taxon>
        <taxon>Rosaceae</taxon>
        <taxon>Amygdaloideae</taxon>
        <taxon>Amygdaleae</taxon>
        <taxon>Prunus</taxon>
    </lineage>
</organism>
<dbReference type="AlphaFoldDB" id="A0AAD4V469"/>
<dbReference type="EMBL" id="JAJFAZ020000007">
    <property type="protein sequence ID" value="KAI5317973.1"/>
    <property type="molecule type" value="Genomic_DNA"/>
</dbReference>
<keyword evidence="3" id="KW-1185">Reference proteome</keyword>
<feature type="region of interest" description="Disordered" evidence="1">
    <location>
        <begin position="75"/>
        <end position="120"/>
    </location>
</feature>
<evidence type="ECO:0000313" key="2">
    <source>
        <dbReference type="EMBL" id="KAI5317973.1"/>
    </source>
</evidence>
<proteinExistence type="predicted"/>
<gene>
    <name evidence="2" type="ORF">L3X38_037680</name>
</gene>
<reference evidence="2 3" key="1">
    <citation type="journal article" date="2022" name="G3 (Bethesda)">
        <title>Whole-genome sequence and methylome profiling of the almond [Prunus dulcis (Mill.) D.A. Webb] cultivar 'Nonpareil'.</title>
        <authorList>
            <person name="D'Amico-Willman K.M."/>
            <person name="Ouma W.Z."/>
            <person name="Meulia T."/>
            <person name="Sideli G.M."/>
            <person name="Gradziel T.M."/>
            <person name="Fresnedo-Ramirez J."/>
        </authorList>
    </citation>
    <scope>NUCLEOTIDE SEQUENCE [LARGE SCALE GENOMIC DNA]</scope>
    <source>
        <strain evidence="2">Clone GOH B32 T37-40</strain>
    </source>
</reference>
<evidence type="ECO:0000256" key="1">
    <source>
        <dbReference type="SAM" id="MobiDB-lite"/>
    </source>
</evidence>
<sequence>MSNNASCHRNNASCHRNNANNCHPTIFLFLPRPKPTLTNTAIIATTRDTPSTIAAISNTIVTFMTTEDMCKIKNGKWVPNPNGGHGNKTGRKQRPQRGFSSRLAAHAAETTPGPQGLSMP</sequence>
<dbReference type="Proteomes" id="UP001054821">
    <property type="component" value="Chromosome 7"/>
</dbReference>